<gene>
    <name evidence="2" type="ORF">HDA39_000992</name>
</gene>
<dbReference type="AlphaFoldDB" id="A0A7W9MSU3"/>
<dbReference type="PRINTS" id="PR00111">
    <property type="entry name" value="ABHYDROLASE"/>
</dbReference>
<keyword evidence="3" id="KW-1185">Reference proteome</keyword>
<dbReference type="Pfam" id="PF00561">
    <property type="entry name" value="Abhydrolase_1"/>
    <property type="match status" value="1"/>
</dbReference>
<dbReference type="SUPFAM" id="SSF53474">
    <property type="entry name" value="alpha/beta-Hydrolases"/>
    <property type="match status" value="1"/>
</dbReference>
<reference evidence="2 3" key="1">
    <citation type="submission" date="2020-08" db="EMBL/GenBank/DDBJ databases">
        <title>Sequencing the genomes of 1000 actinobacteria strains.</title>
        <authorList>
            <person name="Klenk H.-P."/>
        </authorList>
    </citation>
    <scope>NUCLEOTIDE SEQUENCE [LARGE SCALE GENOMIC DNA]</scope>
    <source>
        <strain evidence="2 3">DSM 28967</strain>
    </source>
</reference>
<dbReference type="RefSeq" id="WP_202892874.1">
    <property type="nucleotide sequence ID" value="NZ_JACHMY010000001.1"/>
</dbReference>
<dbReference type="EMBL" id="JACHMY010000001">
    <property type="protein sequence ID" value="MBB5834258.1"/>
    <property type="molecule type" value="Genomic_DNA"/>
</dbReference>
<dbReference type="PANTHER" id="PTHR46331:SF2">
    <property type="entry name" value="VALACYCLOVIR HYDROLASE"/>
    <property type="match status" value="1"/>
</dbReference>
<protein>
    <submittedName>
        <fullName evidence="2">Valacyclovir hydrolase</fullName>
        <ecNumber evidence="2">3.1.-.-</ecNumber>
    </submittedName>
</protein>
<dbReference type="InterPro" id="IPR000073">
    <property type="entry name" value="AB_hydrolase_1"/>
</dbReference>
<name>A0A7W9MSU3_9ACTN</name>
<evidence type="ECO:0000259" key="1">
    <source>
        <dbReference type="Pfam" id="PF00561"/>
    </source>
</evidence>
<dbReference type="InterPro" id="IPR029058">
    <property type="entry name" value="AB_hydrolase_fold"/>
</dbReference>
<accession>A0A7W9MSU3</accession>
<dbReference type="Proteomes" id="UP000549971">
    <property type="component" value="Unassembled WGS sequence"/>
</dbReference>
<evidence type="ECO:0000313" key="2">
    <source>
        <dbReference type="EMBL" id="MBB5834258.1"/>
    </source>
</evidence>
<sequence length="247" mass="26316">MSTIYYQDSGRGDAVLLLPGWAGSIAEFGWLRGELSEGFRVIAADLPGSGRSQPQPRDYSVDFYAEDARAFFGLLDELGISTVHLVGFSDGGEVALLMAALSPPRVLSVVTWGAAGRIVEPANGPTFDQLEHLIDEPVPELLPLAAYLVEAYGVDNARAMVSNWAAALRGIAARGGDVARARVESIRCPALLIGGSDDVFCPPYLVKEMADAIAGARFDEFEGAGHDLHRSAAGRFGATVNEWLSLH</sequence>
<feature type="domain" description="AB hydrolase-1" evidence="1">
    <location>
        <begin position="14"/>
        <end position="121"/>
    </location>
</feature>
<dbReference type="PANTHER" id="PTHR46331">
    <property type="entry name" value="VALACYCLOVIR HYDROLASE"/>
    <property type="match status" value="1"/>
</dbReference>
<dbReference type="Gene3D" id="3.40.50.1820">
    <property type="entry name" value="alpha/beta hydrolase"/>
    <property type="match status" value="1"/>
</dbReference>
<comment type="caution">
    <text evidence="2">The sequence shown here is derived from an EMBL/GenBank/DDBJ whole genome shotgun (WGS) entry which is preliminary data.</text>
</comment>
<evidence type="ECO:0000313" key="3">
    <source>
        <dbReference type="Proteomes" id="UP000549971"/>
    </source>
</evidence>
<dbReference type="EC" id="3.1.-.-" evidence="2"/>
<proteinExistence type="predicted"/>
<dbReference type="GO" id="GO:0017171">
    <property type="term" value="F:serine hydrolase activity"/>
    <property type="evidence" value="ECO:0007669"/>
    <property type="project" value="TreeGrafter"/>
</dbReference>
<organism evidence="2 3">
    <name type="scientific">Kribbella italica</name>
    <dbReference type="NCBI Taxonomy" id="1540520"/>
    <lineage>
        <taxon>Bacteria</taxon>
        <taxon>Bacillati</taxon>
        <taxon>Actinomycetota</taxon>
        <taxon>Actinomycetes</taxon>
        <taxon>Propionibacteriales</taxon>
        <taxon>Kribbellaceae</taxon>
        <taxon>Kribbella</taxon>
    </lineage>
</organism>
<keyword evidence="2" id="KW-0378">Hydrolase</keyword>